<dbReference type="AlphaFoldDB" id="A0A915N5N9"/>
<keyword evidence="2" id="KW-1185">Reference proteome</keyword>
<name>A0A915N5N9_MELJA</name>
<protein>
    <submittedName>
        <fullName evidence="3">Uncharacterized protein</fullName>
    </submittedName>
</protein>
<evidence type="ECO:0000256" key="1">
    <source>
        <dbReference type="SAM" id="MobiDB-lite"/>
    </source>
</evidence>
<feature type="compositionally biased region" description="Polar residues" evidence="1">
    <location>
        <begin position="1"/>
        <end position="15"/>
    </location>
</feature>
<sequence>MDSSSDVSEVSTAYSVTEEQRTAEEEEEARQLQQETMELRKKFKETRLEFKEQRKIKRERAEAKNAVKKELKQKIKEFSSLKARVVHQLDGAIRSLFDELESLRRPRTQRREE</sequence>
<accession>A0A915N5N9</accession>
<feature type="region of interest" description="Disordered" evidence="1">
    <location>
        <begin position="1"/>
        <end position="32"/>
    </location>
</feature>
<dbReference type="Proteomes" id="UP000887561">
    <property type="component" value="Unplaced"/>
</dbReference>
<organism evidence="2 3">
    <name type="scientific">Meloidogyne javanica</name>
    <name type="common">Root-knot nematode worm</name>
    <dbReference type="NCBI Taxonomy" id="6303"/>
    <lineage>
        <taxon>Eukaryota</taxon>
        <taxon>Metazoa</taxon>
        <taxon>Ecdysozoa</taxon>
        <taxon>Nematoda</taxon>
        <taxon>Chromadorea</taxon>
        <taxon>Rhabditida</taxon>
        <taxon>Tylenchina</taxon>
        <taxon>Tylenchomorpha</taxon>
        <taxon>Tylenchoidea</taxon>
        <taxon>Meloidogynidae</taxon>
        <taxon>Meloidogyninae</taxon>
        <taxon>Meloidogyne</taxon>
        <taxon>Meloidogyne incognita group</taxon>
    </lineage>
</organism>
<evidence type="ECO:0000313" key="2">
    <source>
        <dbReference type="Proteomes" id="UP000887561"/>
    </source>
</evidence>
<evidence type="ECO:0000313" key="3">
    <source>
        <dbReference type="WBParaSite" id="scaffold8464_cov431.g13076"/>
    </source>
</evidence>
<dbReference type="WBParaSite" id="scaffold8464_cov431.g13076">
    <property type="protein sequence ID" value="scaffold8464_cov431.g13076"/>
    <property type="gene ID" value="scaffold8464_cov431.g13076"/>
</dbReference>
<reference evidence="3" key="1">
    <citation type="submission" date="2022-11" db="UniProtKB">
        <authorList>
            <consortium name="WormBaseParasite"/>
        </authorList>
    </citation>
    <scope>IDENTIFICATION</scope>
</reference>
<proteinExistence type="predicted"/>